<accession>A0ABP5WSD3</accession>
<evidence type="ECO:0000259" key="4">
    <source>
        <dbReference type="Pfam" id="PF13407"/>
    </source>
</evidence>
<comment type="caution">
    <text evidence="5">The sequence shown here is derived from an EMBL/GenBank/DDBJ whole genome shotgun (WGS) entry which is preliminary data.</text>
</comment>
<dbReference type="SUPFAM" id="SSF53822">
    <property type="entry name" value="Periplasmic binding protein-like I"/>
    <property type="match status" value="1"/>
</dbReference>
<comment type="similarity">
    <text evidence="2">Belongs to the bacterial solute-binding protein 2 family.</text>
</comment>
<dbReference type="InterPro" id="IPR025997">
    <property type="entry name" value="SBP_2_dom"/>
</dbReference>
<proteinExistence type="inferred from homology"/>
<evidence type="ECO:0000313" key="6">
    <source>
        <dbReference type="Proteomes" id="UP001501231"/>
    </source>
</evidence>
<protein>
    <submittedName>
        <fullName evidence="5">Substrate-binding domain-containing protein</fullName>
    </submittedName>
</protein>
<dbReference type="InterPro" id="IPR050555">
    <property type="entry name" value="Bact_Solute-Bind_Prot2"/>
</dbReference>
<dbReference type="Pfam" id="PF13407">
    <property type="entry name" value="Peripla_BP_4"/>
    <property type="match status" value="1"/>
</dbReference>
<dbReference type="Proteomes" id="UP001501231">
    <property type="component" value="Unassembled WGS sequence"/>
</dbReference>
<name>A0ABP5WSD3_9ACTN</name>
<dbReference type="InterPro" id="IPR028082">
    <property type="entry name" value="Peripla_BP_I"/>
</dbReference>
<keyword evidence="3" id="KW-0732">Signal</keyword>
<evidence type="ECO:0000256" key="2">
    <source>
        <dbReference type="ARBA" id="ARBA00007639"/>
    </source>
</evidence>
<reference evidence="6" key="1">
    <citation type="journal article" date="2019" name="Int. J. Syst. Evol. Microbiol.">
        <title>The Global Catalogue of Microorganisms (GCM) 10K type strain sequencing project: providing services to taxonomists for standard genome sequencing and annotation.</title>
        <authorList>
            <consortium name="The Broad Institute Genomics Platform"/>
            <consortium name="The Broad Institute Genome Sequencing Center for Infectious Disease"/>
            <person name="Wu L."/>
            <person name="Ma J."/>
        </authorList>
    </citation>
    <scope>NUCLEOTIDE SEQUENCE [LARGE SCALE GENOMIC DNA]</scope>
    <source>
        <strain evidence="6">JCM 3325</strain>
    </source>
</reference>
<feature type="signal peptide" evidence="3">
    <location>
        <begin position="1"/>
        <end position="23"/>
    </location>
</feature>
<dbReference type="PANTHER" id="PTHR30036">
    <property type="entry name" value="D-XYLOSE-BINDING PERIPLASMIC PROTEIN"/>
    <property type="match status" value="1"/>
</dbReference>
<feature type="chain" id="PRO_5047087512" evidence="3">
    <location>
        <begin position="24"/>
        <end position="329"/>
    </location>
</feature>
<comment type="subcellular location">
    <subcellularLocation>
        <location evidence="1">Cell envelope</location>
    </subcellularLocation>
</comment>
<dbReference type="PANTHER" id="PTHR30036:SF7">
    <property type="entry name" value="ABC TRANSPORTER PERIPLASMIC-BINDING PROTEIN YPHF"/>
    <property type="match status" value="1"/>
</dbReference>
<dbReference type="EMBL" id="BAAARW010000020">
    <property type="protein sequence ID" value="GAA2435080.1"/>
    <property type="molecule type" value="Genomic_DNA"/>
</dbReference>
<dbReference type="PROSITE" id="PS51257">
    <property type="entry name" value="PROKAR_LIPOPROTEIN"/>
    <property type="match status" value="1"/>
</dbReference>
<dbReference type="Gene3D" id="3.40.50.2300">
    <property type="match status" value="2"/>
</dbReference>
<evidence type="ECO:0000313" key="5">
    <source>
        <dbReference type="EMBL" id="GAA2435080.1"/>
    </source>
</evidence>
<organism evidence="5 6">
    <name type="scientific">Actinomadura vinacea</name>
    <dbReference type="NCBI Taxonomy" id="115336"/>
    <lineage>
        <taxon>Bacteria</taxon>
        <taxon>Bacillati</taxon>
        <taxon>Actinomycetota</taxon>
        <taxon>Actinomycetes</taxon>
        <taxon>Streptosporangiales</taxon>
        <taxon>Thermomonosporaceae</taxon>
        <taxon>Actinomadura</taxon>
    </lineage>
</organism>
<evidence type="ECO:0000256" key="3">
    <source>
        <dbReference type="SAM" id="SignalP"/>
    </source>
</evidence>
<keyword evidence="6" id="KW-1185">Reference proteome</keyword>
<evidence type="ECO:0000256" key="1">
    <source>
        <dbReference type="ARBA" id="ARBA00004196"/>
    </source>
</evidence>
<sequence length="329" mass="34676">MKHAKRRAALPALVMAAVLAVTAACGGRVGENGRIGVVYLNAEGYYAGVERGLRGTLGQEDEGPQLLQTNIQSDPAKESSFINTMSSAKADALIVSPASATASVPAMRLAEESGVPVICYNTCVEDAQARKYVRAFVLGSPTGFGRVSGEQMGDHFLRAGLKDPQVGVVNCEQFEVCVERRKGFEQALKEKVPGARIVASQQGLQLDEAVERAQQLLIAHPDLDAFYGEAGSQTLGAVRAVEARGKAGKIAVFGGDMSVEAAKKLQDGRVLKGVADISGIKVGRLAGRAAQDVLAGRPQTGFVIPAPVDRYLGAQDGARWLREHPDGIP</sequence>
<feature type="domain" description="Periplasmic binding protein" evidence="4">
    <location>
        <begin position="62"/>
        <end position="297"/>
    </location>
</feature>
<gene>
    <name evidence="5" type="ORF">GCM10010191_57130</name>
</gene>